<comment type="caution">
    <text evidence="2">The sequence shown here is derived from an EMBL/GenBank/DDBJ whole genome shotgun (WGS) entry which is preliminary data.</text>
</comment>
<evidence type="ECO:0000256" key="1">
    <source>
        <dbReference type="SAM" id="MobiDB-lite"/>
    </source>
</evidence>
<proteinExistence type="predicted"/>
<organism evidence="2 3">
    <name type="scientific">Actinoallomurus oryzae</name>
    <dbReference type="NCBI Taxonomy" id="502180"/>
    <lineage>
        <taxon>Bacteria</taxon>
        <taxon>Bacillati</taxon>
        <taxon>Actinomycetota</taxon>
        <taxon>Actinomycetes</taxon>
        <taxon>Streptosporangiales</taxon>
        <taxon>Thermomonosporaceae</taxon>
        <taxon>Actinoallomurus</taxon>
    </lineage>
</organism>
<gene>
    <name evidence="2" type="ORF">GCM10023191_092340</name>
</gene>
<name>A0ABP8R5Q1_9ACTN</name>
<dbReference type="Proteomes" id="UP001500503">
    <property type="component" value="Unassembled WGS sequence"/>
</dbReference>
<sequence>MRTARSPRQGTGPEDEHHGDGDVESILRRSEAIGRRVAADEAARKFWSDLAYAAGWDAGYRQGQADRDEQEARRQALMHGLASTPQYRELERLRWGGRREDFGQGRARDFAGMGEDYQPAPYYTPLLPGGASRHRVQRGAA</sequence>
<evidence type="ECO:0000313" key="2">
    <source>
        <dbReference type="EMBL" id="GAA4518362.1"/>
    </source>
</evidence>
<keyword evidence="3" id="KW-1185">Reference proteome</keyword>
<reference evidence="3" key="1">
    <citation type="journal article" date="2019" name="Int. J. Syst. Evol. Microbiol.">
        <title>The Global Catalogue of Microorganisms (GCM) 10K type strain sequencing project: providing services to taxonomists for standard genome sequencing and annotation.</title>
        <authorList>
            <consortium name="The Broad Institute Genomics Platform"/>
            <consortium name="The Broad Institute Genome Sequencing Center for Infectious Disease"/>
            <person name="Wu L."/>
            <person name="Ma J."/>
        </authorList>
    </citation>
    <scope>NUCLEOTIDE SEQUENCE [LARGE SCALE GENOMIC DNA]</scope>
    <source>
        <strain evidence="3">JCM 17933</strain>
    </source>
</reference>
<dbReference type="EMBL" id="BAABHF010000060">
    <property type="protein sequence ID" value="GAA4518362.1"/>
    <property type="molecule type" value="Genomic_DNA"/>
</dbReference>
<feature type="region of interest" description="Disordered" evidence="1">
    <location>
        <begin position="1"/>
        <end position="25"/>
    </location>
</feature>
<accession>A0ABP8R5Q1</accession>
<evidence type="ECO:0000313" key="3">
    <source>
        <dbReference type="Proteomes" id="UP001500503"/>
    </source>
</evidence>
<dbReference type="RefSeq" id="WP_345475002.1">
    <property type="nucleotide sequence ID" value="NZ_BAABHF010000060.1"/>
</dbReference>
<protein>
    <submittedName>
        <fullName evidence="2">Uncharacterized protein</fullName>
    </submittedName>
</protein>
<feature type="compositionally biased region" description="Basic and acidic residues" evidence="1">
    <location>
        <begin position="14"/>
        <end position="25"/>
    </location>
</feature>